<accession>A0A0V8RV25</accession>
<feature type="transmembrane region" description="Helical" evidence="1">
    <location>
        <begin position="162"/>
        <end position="182"/>
    </location>
</feature>
<proteinExistence type="predicted"/>
<comment type="caution">
    <text evidence="2">The sequence shown here is derived from an EMBL/GenBank/DDBJ whole genome shotgun (WGS) entry which is preliminary data.</text>
</comment>
<dbReference type="OrthoDB" id="383469at2157"/>
<gene>
    <name evidence="2" type="ORF">CF15_03625</name>
</gene>
<keyword evidence="1" id="KW-0812">Transmembrane</keyword>
<dbReference type="STRING" id="2309.CF15_03625"/>
<dbReference type="RefSeq" id="WP_058370578.1">
    <property type="nucleotide sequence ID" value="NZ_LNTB01000001.1"/>
</dbReference>
<evidence type="ECO:0000313" key="3">
    <source>
        <dbReference type="Proteomes" id="UP000053352"/>
    </source>
</evidence>
<dbReference type="AlphaFoldDB" id="A0A0V8RV25"/>
<feature type="transmembrane region" description="Helical" evidence="1">
    <location>
        <begin position="346"/>
        <end position="366"/>
    </location>
</feature>
<dbReference type="EMBL" id="LNTB01000001">
    <property type="protein sequence ID" value="KSW11900.1"/>
    <property type="molecule type" value="Genomic_DNA"/>
</dbReference>
<feature type="transmembrane region" description="Helical" evidence="1">
    <location>
        <begin position="412"/>
        <end position="437"/>
    </location>
</feature>
<dbReference type="Proteomes" id="UP000053352">
    <property type="component" value="Unassembled WGS sequence"/>
</dbReference>
<evidence type="ECO:0000313" key="2">
    <source>
        <dbReference type="EMBL" id="KSW11900.1"/>
    </source>
</evidence>
<reference evidence="2 3" key="1">
    <citation type="submission" date="2015-11" db="EMBL/GenBank/DDBJ databases">
        <title>Genome sequence of Pyrodictium occultum PL-19, a marine hyperthermophilic archaeon isolated from Volcano, Italy.</title>
        <authorList>
            <person name="Utturkar S."/>
            <person name="Huber H."/>
            <person name="Leptihn S."/>
            <person name="Brown S."/>
            <person name="Stetter K.O."/>
            <person name="Podar M."/>
        </authorList>
    </citation>
    <scope>NUCLEOTIDE SEQUENCE [LARGE SCALE GENOMIC DNA]</scope>
    <source>
        <strain evidence="2 3">PL-19</strain>
    </source>
</reference>
<protein>
    <submittedName>
        <fullName evidence="2">Uncharacterized protein</fullName>
    </submittedName>
</protein>
<feature type="transmembrane region" description="Helical" evidence="1">
    <location>
        <begin position="132"/>
        <end position="156"/>
    </location>
</feature>
<organism evidence="2 3">
    <name type="scientific">Pyrodictium occultum</name>
    <dbReference type="NCBI Taxonomy" id="2309"/>
    <lineage>
        <taxon>Archaea</taxon>
        <taxon>Thermoproteota</taxon>
        <taxon>Thermoprotei</taxon>
        <taxon>Desulfurococcales</taxon>
        <taxon>Pyrodictiaceae</taxon>
        <taxon>Pyrodictium</taxon>
    </lineage>
</organism>
<keyword evidence="3" id="KW-1185">Reference proteome</keyword>
<name>A0A0V8RV25_PYROC</name>
<sequence length="438" mass="46903">MPPRDGRIRVDYERLAAELPLLMLYSLSYAGGNRAPHEALNDINRDEGFRTVLRESAKIASLYQMLVKKYGNTLLALEKVAERVASPTLSRIIRSYIASYILRGNPLDTLHQLAVMAVDAFEQRLREKVGTLIQGVELIATATVMVLLTVVLSSSISANYAAAYMAAVVVAAMSFAIALTTRVRILSVMLPRRISPMIDAVLLVLSVASLLLLVKGSPLYATMLAITALPIHVYSLVRIKGDLTKLSKLIYAVHVVTEGLTLRLSNIDTIVAMVKGDGTESPLIYALRTGRAVPGNAEKWHLAYLLSKVIASVVRSGSNAAKVSRIANAILESLHESTRMVFNKALVVNVLLASVVLVIAASTVYISKVFGSRFEASYAPFATAPIPASIDSTLAVKSIAIAGVGASFAIAYAVWGALAYNIAAPLIIVGGALLLMLS</sequence>
<feature type="transmembrane region" description="Helical" evidence="1">
    <location>
        <begin position="219"/>
        <end position="237"/>
    </location>
</feature>
<feature type="transmembrane region" description="Helical" evidence="1">
    <location>
        <begin position="194"/>
        <end position="213"/>
    </location>
</feature>
<evidence type="ECO:0000256" key="1">
    <source>
        <dbReference type="SAM" id="Phobius"/>
    </source>
</evidence>
<keyword evidence="1" id="KW-0472">Membrane</keyword>
<keyword evidence="1" id="KW-1133">Transmembrane helix</keyword>